<reference evidence="2 3" key="1">
    <citation type="submission" date="2019-08" db="EMBL/GenBank/DDBJ databases">
        <authorList>
            <person name="Alioto T."/>
            <person name="Alioto T."/>
            <person name="Gomez Garrido J."/>
        </authorList>
    </citation>
    <scope>NUCLEOTIDE SEQUENCE [LARGE SCALE GENOMIC DNA]</scope>
</reference>
<gene>
    <name evidence="2" type="ORF">CINCED_3A000319</name>
</gene>
<dbReference type="OrthoDB" id="6617242at2759"/>
<proteinExistence type="predicted"/>
<name>A0A5E4MPD2_9HEMI</name>
<organism evidence="2 3">
    <name type="scientific">Cinara cedri</name>
    <dbReference type="NCBI Taxonomy" id="506608"/>
    <lineage>
        <taxon>Eukaryota</taxon>
        <taxon>Metazoa</taxon>
        <taxon>Ecdysozoa</taxon>
        <taxon>Arthropoda</taxon>
        <taxon>Hexapoda</taxon>
        <taxon>Insecta</taxon>
        <taxon>Pterygota</taxon>
        <taxon>Neoptera</taxon>
        <taxon>Paraneoptera</taxon>
        <taxon>Hemiptera</taxon>
        <taxon>Sternorrhyncha</taxon>
        <taxon>Aphidomorpha</taxon>
        <taxon>Aphidoidea</taxon>
        <taxon>Aphididae</taxon>
        <taxon>Lachninae</taxon>
        <taxon>Cinara</taxon>
    </lineage>
</organism>
<feature type="region of interest" description="Disordered" evidence="1">
    <location>
        <begin position="1"/>
        <end position="40"/>
    </location>
</feature>
<accession>A0A5E4MPD2</accession>
<evidence type="ECO:0000313" key="2">
    <source>
        <dbReference type="EMBL" id="VVC34072.1"/>
    </source>
</evidence>
<dbReference type="EMBL" id="CABPRJ010000982">
    <property type="protein sequence ID" value="VVC34072.1"/>
    <property type="molecule type" value="Genomic_DNA"/>
</dbReference>
<protein>
    <submittedName>
        <fullName evidence="2">Uncharacterized protein</fullName>
    </submittedName>
</protein>
<sequence>MFKIFEKNQSISPSVSNLNKKPRAQNSNTNSNDGNICPGMKSKKAELKKVPKSCEFKFDMKSILKERQAESKYWEKNAKIDEEMKIVDELFQKEIEQNVDIDITPAIPTLGYVIFDHSKYNNFIKINSNFEINSWSQRLLAMSIEENEFVAHTHFLHLMKADWLPGIDDIKNILLNWGTDFDTLTNKPLLKCQIINKHGLINHHNFALVFQFFSLSVLKSNNVFSNDDLLTIAKFVVIISLDYYCGQMLNPIKTLFSICVEKGLHEDNDTGIIAFAEEMISRHNEEIVLKMVVDLFLPIEGHVMKKMYCYLTFKFFKSFLKQTKNKNPFPTSINDWFVQDLVDKKYFKKNPETLSYVIELLEHVVFILDLYKDEEKLSDMYDFLYCLAKSTKLLDSHKLINILDQWRLRLFRLHATRKNLCNAFAAANIPLHKLGNRVLQSFLEKHISKSISDECNLRKNCIPNIYKSVMDQISSDIGNNYVYMIVDEITNPRDVTPSKSYLVACKELESTNHETICQFINSSLKIFPGKKAFLKAPLRINKYRKEISGIP</sequence>
<evidence type="ECO:0000256" key="1">
    <source>
        <dbReference type="SAM" id="MobiDB-lite"/>
    </source>
</evidence>
<dbReference type="AlphaFoldDB" id="A0A5E4MPD2"/>
<evidence type="ECO:0000313" key="3">
    <source>
        <dbReference type="Proteomes" id="UP000325440"/>
    </source>
</evidence>
<dbReference type="Proteomes" id="UP000325440">
    <property type="component" value="Unassembled WGS sequence"/>
</dbReference>
<feature type="compositionally biased region" description="Polar residues" evidence="1">
    <location>
        <begin position="7"/>
        <end position="34"/>
    </location>
</feature>
<keyword evidence="3" id="KW-1185">Reference proteome</keyword>